<evidence type="ECO:0000256" key="9">
    <source>
        <dbReference type="ARBA" id="ARBA00023055"/>
    </source>
</evidence>
<dbReference type="CDD" id="cd18552">
    <property type="entry name" value="ABC_6TM_MsbA_like"/>
    <property type="match status" value="1"/>
</dbReference>
<dbReference type="Gene3D" id="1.20.1560.10">
    <property type="entry name" value="ABC transporter type 1, transmembrane domain"/>
    <property type="match status" value="1"/>
</dbReference>
<dbReference type="PROSITE" id="PS50929">
    <property type="entry name" value="ABC_TM1F"/>
    <property type="match status" value="1"/>
</dbReference>
<keyword evidence="8 11" id="KW-1133">Transmembrane helix</keyword>
<dbReference type="InterPro" id="IPR011917">
    <property type="entry name" value="ABC_transpr_lipidA"/>
</dbReference>
<evidence type="ECO:0000256" key="4">
    <source>
        <dbReference type="ARBA" id="ARBA00022692"/>
    </source>
</evidence>
<reference evidence="14 15" key="1">
    <citation type="submission" date="2020-06" db="EMBL/GenBank/DDBJ databases">
        <authorList>
            <person name="Scott K."/>
        </authorList>
    </citation>
    <scope>NUCLEOTIDE SEQUENCE [LARGE SCALE GENOMIC DNA]</scope>
    <source>
        <strain evidence="14 15">HH1</strain>
    </source>
</reference>
<keyword evidence="2" id="KW-0813">Transport</keyword>
<keyword evidence="5" id="KW-0547">Nucleotide-binding</keyword>
<keyword evidence="7" id="KW-1278">Translocase</keyword>
<evidence type="ECO:0000256" key="8">
    <source>
        <dbReference type="ARBA" id="ARBA00022989"/>
    </source>
</evidence>
<name>A0ABS0C0M6_9GAMM</name>
<protein>
    <submittedName>
        <fullName evidence="14">Lipid A export permease/ATP-binding protein MsbA</fullName>
    </submittedName>
</protein>
<dbReference type="SUPFAM" id="SSF52540">
    <property type="entry name" value="P-loop containing nucleoside triphosphate hydrolases"/>
    <property type="match status" value="1"/>
</dbReference>
<proteinExistence type="predicted"/>
<keyword evidence="10 11" id="KW-0472">Membrane</keyword>
<evidence type="ECO:0000256" key="7">
    <source>
        <dbReference type="ARBA" id="ARBA00022967"/>
    </source>
</evidence>
<dbReference type="Proteomes" id="UP001193680">
    <property type="component" value="Unassembled WGS sequence"/>
</dbReference>
<keyword evidence="15" id="KW-1185">Reference proteome</keyword>
<comment type="subcellular location">
    <subcellularLocation>
        <location evidence="1">Cell membrane</location>
        <topology evidence="1">Multi-pass membrane protein</topology>
    </subcellularLocation>
</comment>
<dbReference type="InterPro" id="IPR036640">
    <property type="entry name" value="ABC1_TM_sf"/>
</dbReference>
<feature type="domain" description="ABC transporter" evidence="12">
    <location>
        <begin position="339"/>
        <end position="574"/>
    </location>
</feature>
<feature type="domain" description="ABC transmembrane type-1" evidence="13">
    <location>
        <begin position="25"/>
        <end position="307"/>
    </location>
</feature>
<dbReference type="EMBL" id="JACBGI020000023">
    <property type="protein sequence ID" value="MBF6058641.1"/>
    <property type="molecule type" value="Genomic_DNA"/>
</dbReference>
<keyword evidence="9" id="KW-0445">Lipid transport</keyword>
<evidence type="ECO:0000256" key="6">
    <source>
        <dbReference type="ARBA" id="ARBA00022840"/>
    </source>
</evidence>
<accession>A0ABS0C0M6</accession>
<sequence length="581" mass="64479">MLDRTTLNLYRRLLKYILPYKAMIAVTMLSLVVIAAMEPATAMVMKDLVDESLIAKNPDSFIQMPLLLAGIFIIKGFAEYFSKVFSQWIAQKAILAIRTDMYSKMQNLPFAKFQSYGTGNLMSKITYDVPQASNALSTAWVTLIRDSLTILALIAYLLYTSWQLTLLMLIVGPVVAWIIDKASKLMRNSSKAMQKNMGQMTHHLEESLNAYQDIKIYAAESYEQKRFKQTGSELLNNSMHVTKVSALNVPLVQVLAAIALSGVVYIAMQMSAKDLFTPGELLAYITAMALIFEPIRRLTSINETVQKGMAASESIFELLDQPDEPDQGSNKIEHLKGEIRFENVEFRYNNSTQPALNNFNLVIPAGKTTALVGQSGSGKTTLVNLITRFYDTTQGGIYLDGENLQSLDRNHLREQIALVGQKVTLFADTVAANIAYGRADIPREAIIAAAKAAHAWEFIEQLPQGLETQIGENGSLLSGGQRQRIAIARAFLKNAPILILDEATSALDNQSEKMIQEAMEVLKQNRTVIIIAHRLSTIENADQIAVLSQGQLVELGNHRQLLAHQGYYSGLYQQGELADES</sequence>
<dbReference type="PANTHER" id="PTHR43394">
    <property type="entry name" value="ATP-DEPENDENT PERMEASE MDL1, MITOCHONDRIAL"/>
    <property type="match status" value="1"/>
</dbReference>
<dbReference type="NCBIfam" id="TIGR02203">
    <property type="entry name" value="MsbA_lipidA"/>
    <property type="match status" value="1"/>
</dbReference>
<reference evidence="14 15" key="2">
    <citation type="submission" date="2020-11" db="EMBL/GenBank/DDBJ databases">
        <title>Sulfur oxidizing isolate from Hospital Hole Sinkhole.</title>
        <authorList>
            <person name="Scott K.M."/>
        </authorList>
    </citation>
    <scope>NUCLEOTIDE SEQUENCE [LARGE SCALE GENOMIC DNA]</scope>
    <source>
        <strain evidence="14 15">HH1</strain>
    </source>
</reference>
<evidence type="ECO:0000256" key="1">
    <source>
        <dbReference type="ARBA" id="ARBA00004651"/>
    </source>
</evidence>
<evidence type="ECO:0000259" key="12">
    <source>
        <dbReference type="PROSITE" id="PS50893"/>
    </source>
</evidence>
<dbReference type="PROSITE" id="PS00211">
    <property type="entry name" value="ABC_TRANSPORTER_1"/>
    <property type="match status" value="1"/>
</dbReference>
<dbReference type="RefSeq" id="WP_185978787.1">
    <property type="nucleotide sequence ID" value="NZ_JACBGI020000023.1"/>
</dbReference>
<organism evidence="14 15">
    <name type="scientific">Thiomicrorhabdus heinhorstiae</name>
    <dbReference type="NCBI Taxonomy" id="2748010"/>
    <lineage>
        <taxon>Bacteria</taxon>
        <taxon>Pseudomonadati</taxon>
        <taxon>Pseudomonadota</taxon>
        <taxon>Gammaproteobacteria</taxon>
        <taxon>Thiotrichales</taxon>
        <taxon>Piscirickettsiaceae</taxon>
        <taxon>Thiomicrorhabdus</taxon>
    </lineage>
</organism>
<dbReference type="SMART" id="SM00382">
    <property type="entry name" value="AAA"/>
    <property type="match status" value="1"/>
</dbReference>
<dbReference type="InterPro" id="IPR003593">
    <property type="entry name" value="AAA+_ATPase"/>
</dbReference>
<evidence type="ECO:0000256" key="10">
    <source>
        <dbReference type="ARBA" id="ARBA00023136"/>
    </source>
</evidence>
<dbReference type="Gene3D" id="3.40.50.300">
    <property type="entry name" value="P-loop containing nucleotide triphosphate hydrolases"/>
    <property type="match status" value="1"/>
</dbReference>
<evidence type="ECO:0000259" key="13">
    <source>
        <dbReference type="PROSITE" id="PS50929"/>
    </source>
</evidence>
<dbReference type="InterPro" id="IPR027417">
    <property type="entry name" value="P-loop_NTPase"/>
</dbReference>
<dbReference type="PANTHER" id="PTHR43394:SF1">
    <property type="entry name" value="ATP-BINDING CASSETTE SUB-FAMILY B MEMBER 10, MITOCHONDRIAL"/>
    <property type="match status" value="1"/>
</dbReference>
<evidence type="ECO:0000256" key="5">
    <source>
        <dbReference type="ARBA" id="ARBA00022741"/>
    </source>
</evidence>
<feature type="transmembrane region" description="Helical" evidence="11">
    <location>
        <begin position="20"/>
        <end position="40"/>
    </location>
</feature>
<feature type="transmembrane region" description="Helical" evidence="11">
    <location>
        <begin position="247"/>
        <end position="268"/>
    </location>
</feature>
<dbReference type="InterPro" id="IPR017871">
    <property type="entry name" value="ABC_transporter-like_CS"/>
</dbReference>
<feature type="transmembrane region" description="Helical" evidence="11">
    <location>
        <begin position="153"/>
        <end position="179"/>
    </location>
</feature>
<dbReference type="Pfam" id="PF00664">
    <property type="entry name" value="ABC_membrane"/>
    <property type="match status" value="1"/>
</dbReference>
<dbReference type="Pfam" id="PF00005">
    <property type="entry name" value="ABC_tran"/>
    <property type="match status" value="1"/>
</dbReference>
<comment type="caution">
    <text evidence="14">The sequence shown here is derived from an EMBL/GenBank/DDBJ whole genome shotgun (WGS) entry which is preliminary data.</text>
</comment>
<dbReference type="PROSITE" id="PS50893">
    <property type="entry name" value="ABC_TRANSPORTER_2"/>
    <property type="match status" value="1"/>
</dbReference>
<evidence type="ECO:0000313" key="14">
    <source>
        <dbReference type="EMBL" id="MBF6058641.1"/>
    </source>
</evidence>
<dbReference type="InterPro" id="IPR039421">
    <property type="entry name" value="Type_1_exporter"/>
</dbReference>
<keyword evidence="3" id="KW-1003">Cell membrane</keyword>
<keyword evidence="4 11" id="KW-0812">Transmembrane</keyword>
<evidence type="ECO:0000313" key="15">
    <source>
        <dbReference type="Proteomes" id="UP001193680"/>
    </source>
</evidence>
<evidence type="ECO:0000256" key="11">
    <source>
        <dbReference type="SAM" id="Phobius"/>
    </source>
</evidence>
<dbReference type="SUPFAM" id="SSF90123">
    <property type="entry name" value="ABC transporter transmembrane region"/>
    <property type="match status" value="1"/>
</dbReference>
<keyword evidence="6" id="KW-0067">ATP-binding</keyword>
<feature type="transmembrane region" description="Helical" evidence="11">
    <location>
        <begin position="60"/>
        <end position="78"/>
    </location>
</feature>
<dbReference type="InterPro" id="IPR003439">
    <property type="entry name" value="ABC_transporter-like_ATP-bd"/>
</dbReference>
<evidence type="ECO:0000256" key="2">
    <source>
        <dbReference type="ARBA" id="ARBA00022448"/>
    </source>
</evidence>
<evidence type="ECO:0000256" key="3">
    <source>
        <dbReference type="ARBA" id="ARBA00022475"/>
    </source>
</evidence>
<dbReference type="InterPro" id="IPR011527">
    <property type="entry name" value="ABC1_TM_dom"/>
</dbReference>
<gene>
    <name evidence="14" type="primary">msbA</name>
    <name evidence="14" type="ORF">H8792_009835</name>
</gene>